<evidence type="ECO:0000256" key="12">
    <source>
        <dbReference type="HAMAP-Rule" id="MF_01014"/>
    </source>
</evidence>
<comment type="subcellular location">
    <subcellularLocation>
        <location evidence="2 12 14">Cytoplasm</location>
    </subcellularLocation>
</comment>
<evidence type="ECO:0000256" key="3">
    <source>
        <dbReference type="ARBA" id="ARBA00005133"/>
    </source>
</evidence>
<feature type="active site" description="Proton donor" evidence="12">
    <location>
        <position position="135"/>
    </location>
</feature>
<evidence type="ECO:0000256" key="1">
    <source>
        <dbReference type="ARBA" id="ARBA00000901"/>
    </source>
</evidence>
<protein>
    <recommendedName>
        <fullName evidence="6 12">1-(5-phosphoribosyl)-5-[(5-phosphoribosylamino)methylideneamino] imidazole-4-carboxamide isomerase</fullName>
        <ecNumber evidence="5 12">5.3.1.16</ecNumber>
    </recommendedName>
    <alternativeName>
        <fullName evidence="11 12">Phosphoribosylformimino-5-aminoimidazole carboxamide ribotide isomerase</fullName>
    </alternativeName>
</protein>
<keyword evidence="10 12" id="KW-0413">Isomerase</keyword>
<evidence type="ECO:0000256" key="5">
    <source>
        <dbReference type="ARBA" id="ARBA00012550"/>
    </source>
</evidence>
<evidence type="ECO:0000256" key="4">
    <source>
        <dbReference type="ARBA" id="ARBA00009667"/>
    </source>
</evidence>
<dbReference type="GO" id="GO:0000162">
    <property type="term" value="P:L-tryptophan biosynthetic process"/>
    <property type="evidence" value="ECO:0007669"/>
    <property type="project" value="TreeGrafter"/>
</dbReference>
<evidence type="ECO:0000256" key="11">
    <source>
        <dbReference type="ARBA" id="ARBA00030547"/>
    </source>
</evidence>
<dbReference type="Gene3D" id="3.20.20.70">
    <property type="entry name" value="Aldolase class I"/>
    <property type="match status" value="1"/>
</dbReference>
<dbReference type="FunFam" id="3.20.20.70:FF:000009">
    <property type="entry name" value="1-(5-phosphoribosyl)-5-[(5-phosphoribosylamino)methylideneamino] imidazole-4-carboxamide isomerase"/>
    <property type="match status" value="1"/>
</dbReference>
<organism evidence="15">
    <name type="scientific">Desertifilum tharense IPPAS B-1220</name>
    <dbReference type="NCBI Taxonomy" id="1781255"/>
    <lineage>
        <taxon>Bacteria</taxon>
        <taxon>Bacillati</taxon>
        <taxon>Cyanobacteriota</taxon>
        <taxon>Cyanophyceae</taxon>
        <taxon>Desertifilales</taxon>
        <taxon>Desertifilaceae</taxon>
        <taxon>Desertifilum</taxon>
    </lineage>
</organism>
<dbReference type="HAMAP" id="MF_01014">
    <property type="entry name" value="HisA"/>
    <property type="match status" value="1"/>
</dbReference>
<dbReference type="RefSeq" id="WP_069965939.1">
    <property type="nucleotide sequence ID" value="NZ_CM124774.1"/>
</dbReference>
<dbReference type="EC" id="5.3.1.16" evidence="5 12"/>
<comment type="pathway">
    <text evidence="3 12 14">Amino-acid biosynthesis; L-histidine biosynthesis; L-histidine from 5-phospho-alpha-D-ribose 1-diphosphate: step 4/9.</text>
</comment>
<dbReference type="InterPro" id="IPR011060">
    <property type="entry name" value="RibuloseP-bd_barrel"/>
</dbReference>
<gene>
    <name evidence="12" type="primary">hisA</name>
    <name evidence="15" type="ORF">BH720_04345</name>
</gene>
<sequence length="263" mass="27605">MDVIPAIDLLDGQCVRLYQGDYAQSQVYDADPVAVAQQWVEQGARRLHLVDLDGAKAGHPVNLKTIEAIANTVNTSSSEPVAIEVGGGLRDYASVANLLSTGIQYAILGTVAVENPKIVQELAQEFPGQIIVGIDARKGKVATRGWLETSEVLATTLAQQMAQMGAAEIIYTDIQRDGTLSGPNLDALRELAEAISIPVIASGGVSSVTDLLSLLALESVGVTGAIVGKALYTGDVDLKEALRAIGPGRWQDIPPDFGASNFA</sequence>
<evidence type="ECO:0000256" key="13">
    <source>
        <dbReference type="RuleBase" id="RU003657"/>
    </source>
</evidence>
<dbReference type="SUPFAM" id="SSF51366">
    <property type="entry name" value="Ribulose-phoshate binding barrel"/>
    <property type="match status" value="1"/>
</dbReference>
<dbReference type="InterPro" id="IPR006063">
    <property type="entry name" value="HisA_bact_arch"/>
</dbReference>
<dbReference type="GO" id="GO:0000105">
    <property type="term" value="P:L-histidine biosynthetic process"/>
    <property type="evidence" value="ECO:0007669"/>
    <property type="project" value="UniProtKB-UniRule"/>
</dbReference>
<dbReference type="GO" id="GO:0005737">
    <property type="term" value="C:cytoplasm"/>
    <property type="evidence" value="ECO:0007669"/>
    <property type="project" value="UniProtKB-SubCell"/>
</dbReference>
<evidence type="ECO:0000256" key="9">
    <source>
        <dbReference type="ARBA" id="ARBA00023102"/>
    </source>
</evidence>
<evidence type="ECO:0000256" key="10">
    <source>
        <dbReference type="ARBA" id="ARBA00023235"/>
    </source>
</evidence>
<dbReference type="GO" id="GO:0003949">
    <property type="term" value="F:1-(5-phosphoribosyl)-5-[(5-phosphoribosylamino)methylideneamino]imidazole-4-carboxamide isomerase activity"/>
    <property type="evidence" value="ECO:0007669"/>
    <property type="project" value="UniProtKB-UniRule"/>
</dbReference>
<name>A0A1E5QP29_9CYAN</name>
<accession>A0A1E5QP29</accession>
<evidence type="ECO:0000256" key="14">
    <source>
        <dbReference type="RuleBase" id="RU003658"/>
    </source>
</evidence>
<dbReference type="CDD" id="cd04732">
    <property type="entry name" value="HisA"/>
    <property type="match status" value="1"/>
</dbReference>
<dbReference type="InterPro" id="IPR006062">
    <property type="entry name" value="His_biosynth"/>
</dbReference>
<feature type="active site" description="Proton acceptor" evidence="12">
    <location>
        <position position="8"/>
    </location>
</feature>
<keyword evidence="7 12" id="KW-0963">Cytoplasm</keyword>
<comment type="caution">
    <text evidence="15">The sequence shown here is derived from an EMBL/GenBank/DDBJ whole genome shotgun (WGS) entry which is preliminary data.</text>
</comment>
<comment type="similarity">
    <text evidence="4 12 13">Belongs to the HisA/HisF family.</text>
</comment>
<evidence type="ECO:0000313" key="15">
    <source>
        <dbReference type="EMBL" id="OEJ76409.1"/>
    </source>
</evidence>
<dbReference type="PANTHER" id="PTHR43090:SF2">
    <property type="entry name" value="1-(5-PHOSPHORIBOSYL)-5-[(5-PHOSPHORIBOSYLAMINO)METHYLIDENEAMINO] IMIDAZOLE-4-CARBOXAMIDE ISOMERASE"/>
    <property type="match status" value="1"/>
</dbReference>
<dbReference type="NCBIfam" id="TIGR00007">
    <property type="entry name" value="1-(5-phosphoribosyl)-5-[(5-phosphoribosylamino)methylideneamino]imidazole-4-carboxamide isomerase"/>
    <property type="match status" value="1"/>
</dbReference>
<dbReference type="AlphaFoldDB" id="A0A1E5QP29"/>
<keyword evidence="8 12" id="KW-0028">Amino-acid biosynthesis</keyword>
<evidence type="ECO:0000256" key="8">
    <source>
        <dbReference type="ARBA" id="ARBA00022605"/>
    </source>
</evidence>
<evidence type="ECO:0000256" key="6">
    <source>
        <dbReference type="ARBA" id="ARBA00018464"/>
    </source>
</evidence>
<dbReference type="PANTHER" id="PTHR43090">
    <property type="entry name" value="1-(5-PHOSPHORIBOSYL)-5-[(5-PHOSPHORIBOSYLAMINO)METHYLIDENEAMINO] IMIDAZOLE-4-CARBOXAMIDE ISOMERASE"/>
    <property type="match status" value="1"/>
</dbReference>
<evidence type="ECO:0000256" key="2">
    <source>
        <dbReference type="ARBA" id="ARBA00004496"/>
    </source>
</evidence>
<dbReference type="InterPro" id="IPR013785">
    <property type="entry name" value="Aldolase_TIM"/>
</dbReference>
<dbReference type="InterPro" id="IPR044524">
    <property type="entry name" value="Isoase_HisA-like"/>
</dbReference>
<dbReference type="UniPathway" id="UPA00031">
    <property type="reaction ID" value="UER00009"/>
</dbReference>
<dbReference type="InterPro" id="IPR023016">
    <property type="entry name" value="HisA/PriA"/>
</dbReference>
<keyword evidence="9 12" id="KW-0368">Histidine biosynthesis</keyword>
<evidence type="ECO:0000256" key="7">
    <source>
        <dbReference type="ARBA" id="ARBA00022490"/>
    </source>
</evidence>
<dbReference type="EMBL" id="MJGC01000038">
    <property type="protein sequence ID" value="OEJ76409.1"/>
    <property type="molecule type" value="Genomic_DNA"/>
</dbReference>
<dbReference type="NCBIfam" id="NF010112">
    <property type="entry name" value="PRK13585.1"/>
    <property type="match status" value="1"/>
</dbReference>
<dbReference type="STRING" id="1781255.BH720_04345"/>
<comment type="catalytic activity">
    <reaction evidence="1 12 14">
        <text>1-(5-phospho-beta-D-ribosyl)-5-[(5-phospho-beta-D-ribosylamino)methylideneamino]imidazole-4-carboxamide = 5-[(5-phospho-1-deoxy-D-ribulos-1-ylimino)methylamino]-1-(5-phospho-beta-D-ribosyl)imidazole-4-carboxamide</text>
        <dbReference type="Rhea" id="RHEA:15469"/>
        <dbReference type="ChEBI" id="CHEBI:58435"/>
        <dbReference type="ChEBI" id="CHEBI:58525"/>
        <dbReference type="EC" id="5.3.1.16"/>
    </reaction>
</comment>
<proteinExistence type="inferred from homology"/>
<dbReference type="Pfam" id="PF00977">
    <property type="entry name" value="His_biosynth"/>
    <property type="match status" value="1"/>
</dbReference>
<reference evidence="15" key="1">
    <citation type="submission" date="2016-09" db="EMBL/GenBank/DDBJ databases">
        <title>Draft genome of thermotolerant cyanobacterium Desertifilum sp. strain IPPAS B-1220.</title>
        <authorList>
            <person name="Sinetova M.A."/>
            <person name="Bolakhan K."/>
            <person name="Zayadan B.K."/>
            <person name="Mironov K.S."/>
            <person name="Ustinova V."/>
            <person name="Kupriyanova E.V."/>
            <person name="Sidorov R.A."/>
            <person name="Skrypnik A.N."/>
            <person name="Gogoleva N.E."/>
            <person name="Gogolev Y.V."/>
            <person name="Los D.A."/>
        </authorList>
    </citation>
    <scope>NUCLEOTIDE SEQUENCE [LARGE SCALE GENOMIC DNA]</scope>
    <source>
        <strain evidence="15">IPPAS B-1220</strain>
    </source>
</reference>
<dbReference type="OrthoDB" id="9807749at2"/>